<dbReference type="InterPro" id="IPR020908">
    <property type="entry name" value="UPF0738"/>
</dbReference>
<proteinExistence type="predicted"/>
<evidence type="ECO:0000313" key="3">
    <source>
        <dbReference type="Proteomes" id="UP000195573"/>
    </source>
</evidence>
<evidence type="ECO:0000313" key="1">
    <source>
        <dbReference type="EMBL" id="ART75826.1"/>
    </source>
</evidence>
<dbReference type="Pfam" id="PF19785">
    <property type="entry name" value="UPF0738"/>
    <property type="match status" value="1"/>
</dbReference>
<dbReference type="KEGG" id="bhk:B4U37_07190"/>
<evidence type="ECO:0000313" key="4">
    <source>
        <dbReference type="Proteomes" id="UP000323393"/>
    </source>
</evidence>
<dbReference type="AlphaFoldDB" id="A0A1Y0CLI7"/>
<evidence type="ECO:0000313" key="2">
    <source>
        <dbReference type="EMBL" id="TYS61103.1"/>
    </source>
</evidence>
<reference evidence="1 3" key="1">
    <citation type="submission" date="2017-04" db="EMBL/GenBank/DDBJ databases">
        <title>Complete Genome Sequence of the Bacillus horikoshii 20a strain from Cuatro Cienegas, Coahuila, Mexico.</title>
        <authorList>
            <person name="Zarza E."/>
            <person name="Alcaraz L.D."/>
            <person name="Aguilar-Salinas B."/>
            <person name="Islas A."/>
            <person name="Olmedo-Alvarez G."/>
        </authorList>
    </citation>
    <scope>NUCLEOTIDE SEQUENCE [LARGE SCALE GENOMIC DNA]</scope>
    <source>
        <strain evidence="1 3">20a</strain>
    </source>
</reference>
<dbReference type="Proteomes" id="UP000323393">
    <property type="component" value="Unassembled WGS sequence"/>
</dbReference>
<name>A0A1Y0CLI7_9BACI</name>
<protein>
    <submittedName>
        <fullName evidence="2">Uncharacterized protein</fullName>
    </submittedName>
</protein>
<organism evidence="2 4">
    <name type="scientific">Sutcliffiella horikoshii</name>
    <dbReference type="NCBI Taxonomy" id="79883"/>
    <lineage>
        <taxon>Bacteria</taxon>
        <taxon>Bacillati</taxon>
        <taxon>Bacillota</taxon>
        <taxon>Bacilli</taxon>
        <taxon>Bacillales</taxon>
        <taxon>Bacillaceae</taxon>
        <taxon>Sutcliffiella</taxon>
    </lineage>
</organism>
<dbReference type="Proteomes" id="UP000195573">
    <property type="component" value="Chromosome"/>
</dbReference>
<gene>
    <name evidence="1" type="ORF">B4U37_07190</name>
    <name evidence="2" type="ORF">FZC74_02175</name>
</gene>
<sequence>MQKRIEIKKTSWNEQQLLLEADSVSFPLDQVSASNQMLVDSDNLAFIYKLETATEFIYVSIKDDFWNDMRQALEDKKAIVLVVDKTALLLTNIEEELGYLIENIRDNANYGEEMERRVNEIF</sequence>
<accession>A0A1Y0CLI7</accession>
<dbReference type="EMBL" id="CP020880">
    <property type="protein sequence ID" value="ART75826.1"/>
    <property type="molecule type" value="Genomic_DNA"/>
</dbReference>
<keyword evidence="3" id="KW-1185">Reference proteome</keyword>
<dbReference type="GeneID" id="96738209"/>
<reference evidence="2 4" key="2">
    <citation type="submission" date="2019-08" db="EMBL/GenBank/DDBJ databases">
        <title>Bacillus genomes from the desert of Cuatro Cienegas, Coahuila.</title>
        <authorList>
            <person name="Olmedo-Alvarez G."/>
        </authorList>
    </citation>
    <scope>NUCLEOTIDE SEQUENCE [LARGE SCALE GENOMIC DNA]</scope>
    <source>
        <strain evidence="2 4">CH88_3T</strain>
    </source>
</reference>
<dbReference type="EMBL" id="VTEU01000001">
    <property type="protein sequence ID" value="TYS61103.1"/>
    <property type="molecule type" value="Genomic_DNA"/>
</dbReference>
<dbReference type="RefSeq" id="WP_010192857.1">
    <property type="nucleotide sequence ID" value="NZ_CP020880.1"/>
</dbReference>